<sequence>MTKFEKRMSAPDAVLPARYDVNASAKISATHFGQKPTQTPMRRTQRVESRVEKELDAFWDNVPI</sequence>
<keyword evidence="3" id="KW-1185">Reference proteome</keyword>
<gene>
    <name evidence="2" type="ORF">LX70_01774</name>
</gene>
<evidence type="ECO:0000313" key="2">
    <source>
        <dbReference type="EMBL" id="PQV56920.1"/>
    </source>
</evidence>
<organism evidence="2 3">
    <name type="scientific">Albidovulum denitrificans</name>
    <dbReference type="NCBI Taxonomy" id="404881"/>
    <lineage>
        <taxon>Bacteria</taxon>
        <taxon>Pseudomonadati</taxon>
        <taxon>Pseudomonadota</taxon>
        <taxon>Alphaproteobacteria</taxon>
        <taxon>Rhodobacterales</taxon>
        <taxon>Paracoccaceae</taxon>
        <taxon>Albidovulum</taxon>
    </lineage>
</organism>
<feature type="region of interest" description="Disordered" evidence="1">
    <location>
        <begin position="30"/>
        <end position="49"/>
    </location>
</feature>
<proteinExistence type="predicted"/>
<dbReference type="Proteomes" id="UP000238338">
    <property type="component" value="Unassembled WGS sequence"/>
</dbReference>
<name>A0A2S8S7Y2_9RHOB</name>
<comment type="caution">
    <text evidence="2">The sequence shown here is derived from an EMBL/GenBank/DDBJ whole genome shotgun (WGS) entry which is preliminary data.</text>
</comment>
<dbReference type="AlphaFoldDB" id="A0A2S8S7Y2"/>
<evidence type="ECO:0000313" key="3">
    <source>
        <dbReference type="Proteomes" id="UP000238338"/>
    </source>
</evidence>
<protein>
    <submittedName>
        <fullName evidence="2">Uncharacterized protein</fullName>
    </submittedName>
</protein>
<accession>A0A2S8S7Y2</accession>
<reference evidence="2 3" key="1">
    <citation type="submission" date="2018-02" db="EMBL/GenBank/DDBJ databases">
        <title>Genomic Encyclopedia of Archaeal and Bacterial Type Strains, Phase II (KMG-II): from individual species to whole genera.</title>
        <authorList>
            <person name="Goeker M."/>
        </authorList>
    </citation>
    <scope>NUCLEOTIDE SEQUENCE [LARGE SCALE GENOMIC DNA]</scope>
    <source>
        <strain evidence="2 3">DSM 18921</strain>
    </source>
</reference>
<dbReference type="EMBL" id="PVEP01000003">
    <property type="protein sequence ID" value="PQV56920.1"/>
    <property type="molecule type" value="Genomic_DNA"/>
</dbReference>
<evidence type="ECO:0000256" key="1">
    <source>
        <dbReference type="SAM" id="MobiDB-lite"/>
    </source>
</evidence>
<dbReference type="RefSeq" id="WP_105514235.1">
    <property type="nucleotide sequence ID" value="NZ_PVEP01000003.1"/>
</dbReference>